<dbReference type="Proteomes" id="UP000279833">
    <property type="component" value="Unassembled WGS sequence"/>
</dbReference>
<comment type="catalytic activity">
    <reaction evidence="12">
        <text>1D-myo-inositol hexakisphosphate + H2O = 1D-myo-inositol 1,2,4,5,6-pentakisphosphate + phosphate</text>
        <dbReference type="Rhea" id="RHEA:16989"/>
        <dbReference type="ChEBI" id="CHEBI:15377"/>
        <dbReference type="ChEBI" id="CHEBI:43474"/>
        <dbReference type="ChEBI" id="CHEBI:57798"/>
        <dbReference type="ChEBI" id="CHEBI:58130"/>
        <dbReference type="EC" id="3.1.3.62"/>
    </reaction>
    <physiologicalReaction direction="left-to-right" evidence="12">
        <dbReference type="Rhea" id="RHEA:16990"/>
    </physiologicalReaction>
</comment>
<comment type="catalytic activity">
    <reaction evidence="11">
        <text>1D-myo-inositol 1,2,4,5,6-pentakisphosphate + H2O = 1D-myo-inositol 1,2,5,6-tetrakisphosphate + phosphate</text>
        <dbReference type="Rhea" id="RHEA:77115"/>
        <dbReference type="ChEBI" id="CHEBI:15377"/>
        <dbReference type="ChEBI" id="CHEBI:43474"/>
        <dbReference type="ChEBI" id="CHEBI:57798"/>
        <dbReference type="ChEBI" id="CHEBI:195535"/>
        <dbReference type="EC" id="3.1.3.62"/>
    </reaction>
    <physiologicalReaction direction="left-to-right" evidence="11">
        <dbReference type="Rhea" id="RHEA:77116"/>
    </physiologicalReaction>
</comment>
<evidence type="ECO:0000256" key="11">
    <source>
        <dbReference type="ARBA" id="ARBA00043671"/>
    </source>
</evidence>
<evidence type="ECO:0000256" key="14">
    <source>
        <dbReference type="SAM" id="Phobius"/>
    </source>
</evidence>
<comment type="catalytic activity">
    <reaction evidence="10">
        <text>1D-myo-inositol 1,2,5,6-tetrakisphosphate + H2O = 1D-myo-inositol 1,2,6-trisphosphate + phosphate</text>
        <dbReference type="Rhea" id="RHEA:77119"/>
        <dbReference type="ChEBI" id="CHEBI:15377"/>
        <dbReference type="ChEBI" id="CHEBI:43474"/>
        <dbReference type="ChEBI" id="CHEBI:195535"/>
        <dbReference type="ChEBI" id="CHEBI:195537"/>
        <dbReference type="EC" id="3.1.3.62"/>
    </reaction>
    <physiologicalReaction direction="left-to-right" evidence="10">
        <dbReference type="Rhea" id="RHEA:77120"/>
    </physiologicalReaction>
</comment>
<dbReference type="GO" id="GO:0003993">
    <property type="term" value="F:acid phosphatase activity"/>
    <property type="evidence" value="ECO:0007669"/>
    <property type="project" value="TreeGrafter"/>
</dbReference>
<dbReference type="SUPFAM" id="SSF53254">
    <property type="entry name" value="Phosphoglycerate mutase-like"/>
    <property type="match status" value="1"/>
</dbReference>
<reference evidence="17" key="1">
    <citation type="submission" date="2016-06" db="UniProtKB">
        <authorList>
            <consortium name="WormBaseParasite"/>
        </authorList>
    </citation>
    <scope>IDENTIFICATION</scope>
</reference>
<evidence type="ECO:0000256" key="1">
    <source>
        <dbReference type="ARBA" id="ARBA00004370"/>
    </source>
</evidence>
<evidence type="ECO:0000256" key="12">
    <source>
        <dbReference type="ARBA" id="ARBA00043691"/>
    </source>
</evidence>
<evidence type="ECO:0000313" key="17">
    <source>
        <dbReference type="WBParaSite" id="SCUD_0001002101-mRNA-1"/>
    </source>
</evidence>
<evidence type="ECO:0000256" key="10">
    <source>
        <dbReference type="ARBA" id="ARBA00043668"/>
    </source>
</evidence>
<reference evidence="15 16" key="2">
    <citation type="submission" date="2018-11" db="EMBL/GenBank/DDBJ databases">
        <authorList>
            <consortium name="Pathogen Informatics"/>
        </authorList>
    </citation>
    <scope>NUCLEOTIDE SEQUENCE [LARGE SCALE GENOMIC DNA]</scope>
    <source>
        <strain evidence="15">Dakar</strain>
        <strain evidence="16">Dakar, Senegal</strain>
    </source>
</reference>
<sequence length="256" mass="29552">MPDRPDGERKTGNYFTTVDLFYSLRSINAPYIHTGLRSFLSWTYTSKVDLWQMGALFSAFCAIATFLLCIFNREPETFFSGLSSKTAYRFCGLKSYEDKVSVQFKRCSLVHVNVLLRHGTRAPDSKSIKSFTDLHERLKESYNNGSPIPYKLLTHPIPFKNAAAKELLPRGFQEHDGLGRRFFNLMRQHFNFTIENVDFYSSSIDRCIASGRAFYNGVSNYCIFFSLTPVIRIILLYQYRLVKIVRSSLNSWTDQG</sequence>
<organism evidence="17">
    <name type="scientific">Schistosoma curassoni</name>
    <dbReference type="NCBI Taxonomy" id="6186"/>
    <lineage>
        <taxon>Eukaryota</taxon>
        <taxon>Metazoa</taxon>
        <taxon>Spiralia</taxon>
        <taxon>Lophotrochozoa</taxon>
        <taxon>Platyhelminthes</taxon>
        <taxon>Trematoda</taxon>
        <taxon>Digenea</taxon>
        <taxon>Strigeidida</taxon>
        <taxon>Schistosomatoidea</taxon>
        <taxon>Schistosomatidae</taxon>
        <taxon>Schistosoma</taxon>
    </lineage>
</organism>
<evidence type="ECO:0000256" key="3">
    <source>
        <dbReference type="ARBA" id="ARBA00012976"/>
    </source>
</evidence>
<dbReference type="GO" id="GO:0034417">
    <property type="term" value="F:bisphosphoglycerate 3-phosphatase activity"/>
    <property type="evidence" value="ECO:0007669"/>
    <property type="project" value="UniProtKB-EC"/>
</dbReference>
<dbReference type="InterPro" id="IPR000560">
    <property type="entry name" value="His_Pase_clade-2"/>
</dbReference>
<dbReference type="InterPro" id="IPR029033">
    <property type="entry name" value="His_PPase_superfam"/>
</dbReference>
<keyword evidence="6" id="KW-0732">Signal</keyword>
<evidence type="ECO:0000313" key="16">
    <source>
        <dbReference type="Proteomes" id="UP000279833"/>
    </source>
</evidence>
<dbReference type="GO" id="GO:0052745">
    <property type="term" value="F:inositol phosphate phosphatase activity"/>
    <property type="evidence" value="ECO:0007669"/>
    <property type="project" value="TreeGrafter"/>
</dbReference>
<dbReference type="PROSITE" id="PS00616">
    <property type="entry name" value="HIS_ACID_PHOSPHAT_1"/>
    <property type="match status" value="1"/>
</dbReference>
<dbReference type="STRING" id="6186.A0A183K4V1"/>
<evidence type="ECO:0000256" key="6">
    <source>
        <dbReference type="ARBA" id="ARBA00022729"/>
    </source>
</evidence>
<gene>
    <name evidence="15" type="ORF">SCUD_LOCUS10021</name>
</gene>
<comment type="similarity">
    <text evidence="2">Belongs to the histidine acid phosphatase family. MINPP1 subfamily.</text>
</comment>
<dbReference type="Gene3D" id="3.40.50.1240">
    <property type="entry name" value="Phosphoglycerate mutase-like"/>
    <property type="match status" value="1"/>
</dbReference>
<dbReference type="PANTHER" id="PTHR20963">
    <property type="entry name" value="MULTIPLE INOSITOL POLYPHOSPHATE PHOSPHATASE-RELATED"/>
    <property type="match status" value="1"/>
</dbReference>
<evidence type="ECO:0000256" key="7">
    <source>
        <dbReference type="ARBA" id="ARBA00022801"/>
    </source>
</evidence>
<dbReference type="PANTHER" id="PTHR20963:SF8">
    <property type="entry name" value="MULTIPLE INOSITOL POLYPHOSPHATE PHOSPHATASE 1"/>
    <property type="match status" value="1"/>
</dbReference>
<proteinExistence type="inferred from homology"/>
<evidence type="ECO:0000256" key="5">
    <source>
        <dbReference type="ARBA" id="ARBA00018097"/>
    </source>
</evidence>
<keyword evidence="8 14" id="KW-0472">Membrane</keyword>
<name>A0A183K4V1_9TREM</name>
<keyword evidence="16" id="KW-1185">Reference proteome</keyword>
<dbReference type="EC" id="3.1.3.62" evidence="4"/>
<evidence type="ECO:0000256" key="9">
    <source>
        <dbReference type="ARBA" id="ARBA00031642"/>
    </source>
</evidence>
<comment type="catalytic activity">
    <reaction evidence="13">
        <text>(2R)-2,3-bisphosphoglycerate + H2O = (2R)-2-phosphoglycerate + phosphate</text>
        <dbReference type="Rhea" id="RHEA:27381"/>
        <dbReference type="ChEBI" id="CHEBI:15377"/>
        <dbReference type="ChEBI" id="CHEBI:43474"/>
        <dbReference type="ChEBI" id="CHEBI:58248"/>
        <dbReference type="ChEBI" id="CHEBI:58289"/>
        <dbReference type="EC" id="3.1.3.80"/>
    </reaction>
    <physiologicalReaction direction="left-to-right" evidence="13">
        <dbReference type="Rhea" id="RHEA:27382"/>
    </physiologicalReaction>
</comment>
<feature type="transmembrane region" description="Helical" evidence="14">
    <location>
        <begin position="218"/>
        <end position="239"/>
    </location>
</feature>
<evidence type="ECO:0000313" key="15">
    <source>
        <dbReference type="EMBL" id="VDP38121.1"/>
    </source>
</evidence>
<dbReference type="InterPro" id="IPR033379">
    <property type="entry name" value="Acid_Pase_AS"/>
</dbReference>
<dbReference type="AlphaFoldDB" id="A0A183K4V1"/>
<protein>
    <recommendedName>
        <fullName evidence="5">Multiple inositol polyphosphate phosphatase 1</fullName>
        <ecNumber evidence="4">3.1.3.62</ecNumber>
        <ecNumber evidence="3">3.1.3.80</ecNumber>
    </recommendedName>
    <alternativeName>
        <fullName evidence="9">2,3-bisphosphoglycerate 3-phosphatase</fullName>
    </alternativeName>
</protein>
<comment type="subcellular location">
    <subcellularLocation>
        <location evidence="1">Membrane</location>
    </subcellularLocation>
</comment>
<evidence type="ECO:0000256" key="4">
    <source>
        <dbReference type="ARBA" id="ARBA00013040"/>
    </source>
</evidence>
<dbReference type="EMBL" id="UZAK01033537">
    <property type="protein sequence ID" value="VDP38121.1"/>
    <property type="molecule type" value="Genomic_DNA"/>
</dbReference>
<evidence type="ECO:0000256" key="8">
    <source>
        <dbReference type="ARBA" id="ARBA00023136"/>
    </source>
</evidence>
<keyword evidence="14" id="KW-1133">Transmembrane helix</keyword>
<evidence type="ECO:0000256" key="13">
    <source>
        <dbReference type="ARBA" id="ARBA00043832"/>
    </source>
</evidence>
<dbReference type="GO" id="GO:0016020">
    <property type="term" value="C:membrane"/>
    <property type="evidence" value="ECO:0007669"/>
    <property type="project" value="UniProtKB-SubCell"/>
</dbReference>
<dbReference type="Pfam" id="PF00328">
    <property type="entry name" value="His_Phos_2"/>
    <property type="match status" value="1"/>
</dbReference>
<keyword evidence="7" id="KW-0378">Hydrolase</keyword>
<accession>A0A183K4V1</accession>
<dbReference type="WBParaSite" id="SCUD_0001002101-mRNA-1">
    <property type="protein sequence ID" value="SCUD_0001002101-mRNA-1"/>
    <property type="gene ID" value="SCUD_0001002101"/>
</dbReference>
<keyword evidence="14" id="KW-0812">Transmembrane</keyword>
<evidence type="ECO:0000256" key="2">
    <source>
        <dbReference type="ARBA" id="ARBA00008422"/>
    </source>
</evidence>
<dbReference type="EC" id="3.1.3.80" evidence="3"/>
<feature type="transmembrane region" description="Helical" evidence="14">
    <location>
        <begin position="50"/>
        <end position="71"/>
    </location>
</feature>